<feature type="modified residue" description="4-aspartylphosphate" evidence="2">
    <location>
        <position position="471"/>
    </location>
</feature>
<accession>A0ABR1EXQ2</accession>
<feature type="compositionally biased region" description="Low complexity" evidence="3">
    <location>
        <begin position="332"/>
        <end position="354"/>
    </location>
</feature>
<evidence type="ECO:0000256" key="1">
    <source>
        <dbReference type="ARBA" id="ARBA00022553"/>
    </source>
</evidence>
<dbReference type="GeneID" id="90039337"/>
<reference evidence="5 6" key="1">
    <citation type="submission" date="2024-03" db="EMBL/GenBank/DDBJ databases">
        <title>Genome-scale model development and genomic sequencing of the oleaginous clade Lipomyces.</title>
        <authorList>
            <consortium name="Lawrence Berkeley National Laboratory"/>
            <person name="Czajka J.J."/>
            <person name="Han Y."/>
            <person name="Kim J."/>
            <person name="Mondo S.J."/>
            <person name="Hofstad B.A."/>
            <person name="Robles A."/>
            <person name="Haridas S."/>
            <person name="Riley R."/>
            <person name="LaButti K."/>
            <person name="Pangilinan J."/>
            <person name="Andreopoulos W."/>
            <person name="Lipzen A."/>
            <person name="Yan J."/>
            <person name="Wang M."/>
            <person name="Ng V."/>
            <person name="Grigoriev I.V."/>
            <person name="Spatafora J.W."/>
            <person name="Magnuson J.K."/>
            <person name="Baker S.E."/>
            <person name="Pomraning K.R."/>
        </authorList>
    </citation>
    <scope>NUCLEOTIDE SEQUENCE [LARGE SCALE GENOMIC DNA]</scope>
    <source>
        <strain evidence="5 6">Phaff 52-87</strain>
    </source>
</reference>
<feature type="region of interest" description="Disordered" evidence="3">
    <location>
        <begin position="581"/>
        <end position="610"/>
    </location>
</feature>
<dbReference type="PANTHER" id="PTHR43719:SF28">
    <property type="entry name" value="PEROXIDE STRESS-ACTIVATED HISTIDINE KINASE MAK1-RELATED"/>
    <property type="match status" value="1"/>
</dbReference>
<keyword evidence="1 2" id="KW-0597">Phosphoprotein</keyword>
<dbReference type="RefSeq" id="XP_064765422.1">
    <property type="nucleotide sequence ID" value="XM_064913825.1"/>
</dbReference>
<dbReference type="InterPro" id="IPR001789">
    <property type="entry name" value="Sig_transdc_resp-reg_receiver"/>
</dbReference>
<feature type="region of interest" description="Disordered" evidence="3">
    <location>
        <begin position="332"/>
        <end position="412"/>
    </location>
</feature>
<dbReference type="SUPFAM" id="SSF52172">
    <property type="entry name" value="CheY-like"/>
    <property type="match status" value="1"/>
</dbReference>
<proteinExistence type="predicted"/>
<dbReference type="Gene3D" id="3.40.50.2300">
    <property type="match status" value="1"/>
</dbReference>
<evidence type="ECO:0000313" key="6">
    <source>
        <dbReference type="Proteomes" id="UP001498771"/>
    </source>
</evidence>
<feature type="compositionally biased region" description="Basic residues" evidence="3">
    <location>
        <begin position="93"/>
        <end position="109"/>
    </location>
</feature>
<keyword evidence="6" id="KW-1185">Reference proteome</keyword>
<dbReference type="EMBL" id="JBBJBU010000018">
    <property type="protein sequence ID" value="KAK7202389.1"/>
    <property type="molecule type" value="Genomic_DNA"/>
</dbReference>
<dbReference type="InterPro" id="IPR050956">
    <property type="entry name" value="2C_system_His_kinase"/>
</dbReference>
<feature type="compositionally biased region" description="Polar residues" evidence="3">
    <location>
        <begin position="237"/>
        <end position="289"/>
    </location>
</feature>
<feature type="region of interest" description="Disordered" evidence="3">
    <location>
        <begin position="164"/>
        <end position="319"/>
    </location>
</feature>
<dbReference type="PROSITE" id="PS50110">
    <property type="entry name" value="RESPONSE_REGULATORY"/>
    <property type="match status" value="1"/>
</dbReference>
<evidence type="ECO:0000259" key="4">
    <source>
        <dbReference type="PROSITE" id="PS50110"/>
    </source>
</evidence>
<feature type="compositionally biased region" description="Low complexity" evidence="3">
    <location>
        <begin position="218"/>
        <end position="230"/>
    </location>
</feature>
<gene>
    <name evidence="5" type="ORF">BZA70DRAFT_286057</name>
</gene>
<feature type="compositionally biased region" description="Low complexity" evidence="3">
    <location>
        <begin position="174"/>
        <end position="189"/>
    </location>
</feature>
<dbReference type="Pfam" id="PF00072">
    <property type="entry name" value="Response_reg"/>
    <property type="match status" value="1"/>
</dbReference>
<feature type="region of interest" description="Disordered" evidence="3">
    <location>
        <begin position="87"/>
        <end position="122"/>
    </location>
</feature>
<comment type="caution">
    <text evidence="5">The sequence shown here is derived from an EMBL/GenBank/DDBJ whole genome shotgun (WGS) entry which is preliminary data.</text>
</comment>
<dbReference type="SMART" id="SM00448">
    <property type="entry name" value="REC"/>
    <property type="match status" value="1"/>
</dbReference>
<dbReference type="CDD" id="cd17546">
    <property type="entry name" value="REC_hyHK_CKI1_RcsC-like"/>
    <property type="match status" value="1"/>
</dbReference>
<organism evidence="5 6">
    <name type="scientific">Myxozyma melibiosi</name>
    <dbReference type="NCBI Taxonomy" id="54550"/>
    <lineage>
        <taxon>Eukaryota</taxon>
        <taxon>Fungi</taxon>
        <taxon>Dikarya</taxon>
        <taxon>Ascomycota</taxon>
        <taxon>Saccharomycotina</taxon>
        <taxon>Lipomycetes</taxon>
        <taxon>Lipomycetales</taxon>
        <taxon>Lipomycetaceae</taxon>
        <taxon>Myxozyma</taxon>
    </lineage>
</organism>
<evidence type="ECO:0000256" key="2">
    <source>
        <dbReference type="PROSITE-ProRule" id="PRU00169"/>
    </source>
</evidence>
<name>A0ABR1EXQ2_9ASCO</name>
<feature type="compositionally biased region" description="Polar residues" evidence="3">
    <location>
        <begin position="369"/>
        <end position="395"/>
    </location>
</feature>
<dbReference type="InterPro" id="IPR011006">
    <property type="entry name" value="CheY-like_superfamily"/>
</dbReference>
<protein>
    <recommendedName>
        <fullName evidence="4">Response regulatory domain-containing protein</fullName>
    </recommendedName>
</protein>
<sequence length="610" mass="67021">MATRRVWVRRPHGVATTITVSPDDIVDDLKSALIRKYSIALGRIHDAPDLIIKMAGSSSSHSSSHGHRRKRNEAVRRELSFIESGHQNNQAHGHSHSHSHGHSHSHNHNHNQATASSKDDDGVILPPDVNVFAVLDKNFPDGMTMQDAFVVDVLDYNAVDDAASDDDYDHSKLSSTPPHSSAHSSPAPSETRSSSRRSHHSDDDVHSQRASSVEPFLSHNSSTSTSSVHNHALRKQVTASQSGGSVNVSDTQVSTTSSAIQVSHAVSSRPQPQPLQQTTESHRTPSNSSLDDESSTRTQSPHPRSTHGHSFAGAHTSTTVTNTKAQVQTLTQKATLQTTPTETETTNDQQEGEQILQVETVDVEKSEATMVSDSTEAVGSNPAGTSSLKTKSVSASRPAKDKQPQQSYNTSSLLDGIVPPIKVLIVEDNIINQRILETFMRRRRIRSNVAKNGKEAVEKWREGGYHLVLMDIQLPVLSGIEATKEIRRLERRNRIGVFVDQDSTNIKDEDVLPPHRFKSPVIIVALTASSLDSDRKEALAAGCNDFLIKPVNLVWLERKITEWGCMQALIDFEGWRQWKGTDEAEKDSNGNGGSFSRQPRRLKQTVARAK</sequence>
<dbReference type="Proteomes" id="UP001498771">
    <property type="component" value="Unassembled WGS sequence"/>
</dbReference>
<evidence type="ECO:0000313" key="5">
    <source>
        <dbReference type="EMBL" id="KAK7202389.1"/>
    </source>
</evidence>
<dbReference type="PANTHER" id="PTHR43719">
    <property type="entry name" value="TWO-COMPONENT HISTIDINE KINASE"/>
    <property type="match status" value="1"/>
</dbReference>
<feature type="domain" description="Response regulatory" evidence="4">
    <location>
        <begin position="422"/>
        <end position="564"/>
    </location>
</feature>
<feature type="compositionally biased region" description="Basic residues" evidence="3">
    <location>
        <begin position="598"/>
        <end position="610"/>
    </location>
</feature>
<evidence type="ECO:0000256" key="3">
    <source>
        <dbReference type="SAM" id="MobiDB-lite"/>
    </source>
</evidence>